<protein>
    <recommendedName>
        <fullName evidence="4">Oxidation resistance protein 1</fullName>
    </recommendedName>
</protein>
<organism evidence="7 8">
    <name type="scientific">Punica granatum</name>
    <name type="common">Pomegranate</name>
    <dbReference type="NCBI Taxonomy" id="22663"/>
    <lineage>
        <taxon>Eukaryota</taxon>
        <taxon>Viridiplantae</taxon>
        <taxon>Streptophyta</taxon>
        <taxon>Embryophyta</taxon>
        <taxon>Tracheophyta</taxon>
        <taxon>Spermatophyta</taxon>
        <taxon>Magnoliopsida</taxon>
        <taxon>eudicotyledons</taxon>
        <taxon>Gunneridae</taxon>
        <taxon>Pentapetalae</taxon>
        <taxon>rosids</taxon>
        <taxon>malvids</taxon>
        <taxon>Myrtales</taxon>
        <taxon>Lythraceae</taxon>
        <taxon>Punica</taxon>
    </lineage>
</organism>
<evidence type="ECO:0000259" key="6">
    <source>
        <dbReference type="PROSITE" id="PS51886"/>
    </source>
</evidence>
<proteinExistence type="inferred from homology"/>
<feature type="domain" description="TLDc" evidence="6">
    <location>
        <begin position="185"/>
        <end position="347"/>
    </location>
</feature>
<dbReference type="Proteomes" id="UP000515151">
    <property type="component" value="Chromosome 3"/>
</dbReference>
<accession>A0A6P8D3E6</accession>
<keyword evidence="3" id="KW-0496">Mitochondrion</keyword>
<evidence type="ECO:0000256" key="2">
    <source>
        <dbReference type="ARBA" id="ARBA00009540"/>
    </source>
</evidence>
<reference evidence="8" key="2">
    <citation type="submission" date="2025-08" db="UniProtKB">
        <authorList>
            <consortium name="RefSeq"/>
        </authorList>
    </citation>
    <scope>IDENTIFICATION</scope>
    <source>
        <tissue evidence="8">Leaf</tissue>
    </source>
</reference>
<dbReference type="GeneID" id="116201147"/>
<evidence type="ECO:0000256" key="5">
    <source>
        <dbReference type="SAM" id="MobiDB-lite"/>
    </source>
</evidence>
<feature type="compositionally biased region" description="Basic and acidic residues" evidence="5">
    <location>
        <begin position="85"/>
        <end position="99"/>
    </location>
</feature>
<feature type="compositionally biased region" description="Low complexity" evidence="5">
    <location>
        <begin position="68"/>
        <end position="81"/>
    </location>
</feature>
<dbReference type="Pfam" id="PF07534">
    <property type="entry name" value="TLD"/>
    <property type="match status" value="1"/>
</dbReference>
<dbReference type="RefSeq" id="XP_031388131.1">
    <property type="nucleotide sequence ID" value="XM_031532271.1"/>
</dbReference>
<feature type="compositionally biased region" description="Basic and acidic residues" evidence="5">
    <location>
        <begin position="137"/>
        <end position="150"/>
    </location>
</feature>
<sequence length="369" mass="40151">MGRQRSLRSKAAHFVSDLTTVFLNPISDKPSPKPHAPRPENVTNSKEGQLEPIAEDHPEDFVDGPDTSSFSAFLYSLLSSSEPGDDSKTKEQTDDRVDPGEASSDATMKGAAGRKSLLSRGRQSLGRAFTKIAGSRNQERRSNSDGKLDDGGTEGKFSGVELGDLQSSQEAEAVATLPGVSEPSLLLSEKSRSLLYASLPALVQGRKWLLLYSTWRHGISLSTLYRRSLLWPGQSLLVVGDRKGAVFGGLVEAPLRPTNKKYQGTNSTFVFTTTAGHPDIFRPTGANRYYTLCSTDFLAIGGGGHFAIYLDGDLLTGSSSRSETYGNPCLAHSQDFEVKEVELWGFVYASKYEELLALSRTDEPGICRW</sequence>
<dbReference type="PANTHER" id="PTHR23354:SF62">
    <property type="entry name" value="MUSTARD, ISOFORM V"/>
    <property type="match status" value="1"/>
</dbReference>
<evidence type="ECO:0000313" key="8">
    <source>
        <dbReference type="RefSeq" id="XP_031388131.1"/>
    </source>
</evidence>
<gene>
    <name evidence="8" type="primary">LOC116201147</name>
</gene>
<evidence type="ECO:0000256" key="1">
    <source>
        <dbReference type="ARBA" id="ARBA00004173"/>
    </source>
</evidence>
<dbReference type="GO" id="GO:0005739">
    <property type="term" value="C:mitochondrion"/>
    <property type="evidence" value="ECO:0007669"/>
    <property type="project" value="UniProtKB-SubCell"/>
</dbReference>
<dbReference type="AlphaFoldDB" id="A0A6P8D3E6"/>
<evidence type="ECO:0000313" key="7">
    <source>
        <dbReference type="Proteomes" id="UP000515151"/>
    </source>
</evidence>
<evidence type="ECO:0000256" key="4">
    <source>
        <dbReference type="ARBA" id="ARBA00040604"/>
    </source>
</evidence>
<name>A0A6P8D3E6_PUNGR</name>
<keyword evidence="7" id="KW-1185">Reference proteome</keyword>
<dbReference type="PROSITE" id="PS51886">
    <property type="entry name" value="TLDC"/>
    <property type="match status" value="1"/>
</dbReference>
<comment type="subcellular location">
    <subcellularLocation>
        <location evidence="1">Mitochondrion</location>
    </subcellularLocation>
</comment>
<comment type="similarity">
    <text evidence="2">Belongs to the OXR1 family.</text>
</comment>
<reference evidence="7" key="1">
    <citation type="journal article" date="2020" name="Plant Biotechnol. J.">
        <title>The pomegranate (Punica granatum L.) draft genome dissects genetic divergence between soft- and hard-seeded cultivars.</title>
        <authorList>
            <person name="Luo X."/>
            <person name="Li H."/>
            <person name="Wu Z."/>
            <person name="Yao W."/>
            <person name="Zhao P."/>
            <person name="Cao D."/>
            <person name="Yu H."/>
            <person name="Li K."/>
            <person name="Poudel K."/>
            <person name="Zhao D."/>
            <person name="Zhang F."/>
            <person name="Xia X."/>
            <person name="Chen L."/>
            <person name="Wang Q."/>
            <person name="Jing D."/>
            <person name="Cao S."/>
        </authorList>
    </citation>
    <scope>NUCLEOTIDE SEQUENCE [LARGE SCALE GENOMIC DNA]</scope>
    <source>
        <strain evidence="7">cv. Tunisia</strain>
    </source>
</reference>
<dbReference type="PANTHER" id="PTHR23354">
    <property type="entry name" value="NUCLEOLAR PROTEIN 7/ESTROGEN RECEPTOR COACTIVATOR-RELATED"/>
    <property type="match status" value="1"/>
</dbReference>
<feature type="region of interest" description="Disordered" evidence="5">
    <location>
        <begin position="23"/>
        <end position="156"/>
    </location>
</feature>
<dbReference type="SMART" id="SM00584">
    <property type="entry name" value="TLDc"/>
    <property type="match status" value="1"/>
</dbReference>
<dbReference type="InterPro" id="IPR006571">
    <property type="entry name" value="TLDc_dom"/>
</dbReference>
<dbReference type="OrthoDB" id="26679at2759"/>
<evidence type="ECO:0000256" key="3">
    <source>
        <dbReference type="ARBA" id="ARBA00023128"/>
    </source>
</evidence>